<dbReference type="Pfam" id="PF15807">
    <property type="entry name" value="MAP17"/>
    <property type="match status" value="1"/>
</dbReference>
<dbReference type="InterPro" id="IPR031627">
    <property type="entry name" value="PDZK1IP1/SMIM24"/>
</dbReference>
<evidence type="ECO:0000313" key="9">
    <source>
        <dbReference type="Proteomes" id="UP001142489"/>
    </source>
</evidence>
<feature type="signal peptide" evidence="7">
    <location>
        <begin position="1"/>
        <end position="20"/>
    </location>
</feature>
<evidence type="ECO:0000256" key="3">
    <source>
        <dbReference type="ARBA" id="ARBA00022989"/>
    </source>
</evidence>
<sequence>MAAFLAVTFCLLVALEPVNCQRVHRSLQPWMQGAIAVTVFLVLAMVAFIINRLWCQDKDDSLEEQNKGFAMTGNKEDLVTSNGTEGRYSTAAEDFRSEEGHHVYENNVELESENATVHHSENNIPVLTTCM</sequence>
<proteinExistence type="inferred from homology"/>
<comment type="subcellular location">
    <subcellularLocation>
        <location evidence="1">Membrane</location>
        <topology evidence="1">Single-pass membrane protein</topology>
    </subcellularLocation>
</comment>
<evidence type="ECO:0000256" key="7">
    <source>
        <dbReference type="SAM" id="SignalP"/>
    </source>
</evidence>
<dbReference type="AlphaFoldDB" id="A0A9Q0Y0W5"/>
<keyword evidence="4 6" id="KW-0472">Membrane</keyword>
<dbReference type="GO" id="GO:0016020">
    <property type="term" value="C:membrane"/>
    <property type="evidence" value="ECO:0007669"/>
    <property type="project" value="UniProtKB-SubCell"/>
</dbReference>
<dbReference type="PANTHER" id="PTHR15296:SF1">
    <property type="entry name" value="PDZK1 INTERACTING PROTEIN 1"/>
    <property type="match status" value="1"/>
</dbReference>
<evidence type="ECO:0000256" key="4">
    <source>
        <dbReference type="ARBA" id="ARBA00023136"/>
    </source>
</evidence>
<keyword evidence="7" id="KW-0732">Signal</keyword>
<name>A0A9Q0Y0W5_9SAUR</name>
<feature type="transmembrane region" description="Helical" evidence="6">
    <location>
        <begin position="30"/>
        <end position="50"/>
    </location>
</feature>
<dbReference type="OrthoDB" id="9900654at2759"/>
<reference evidence="8" key="1">
    <citation type="journal article" date="2023" name="DNA Res.">
        <title>Chromosome-level genome assembly of Phrynocephalus forsythii using third-generation DNA sequencing and Hi-C analysis.</title>
        <authorList>
            <person name="Qi Y."/>
            <person name="Zhao W."/>
            <person name="Zhao Y."/>
            <person name="Niu C."/>
            <person name="Cao S."/>
            <person name="Zhang Y."/>
        </authorList>
    </citation>
    <scope>NUCLEOTIDE SEQUENCE</scope>
    <source>
        <tissue evidence="8">Muscle</tissue>
    </source>
</reference>
<comment type="caution">
    <text evidence="8">The sequence shown here is derived from an EMBL/GenBank/DDBJ whole genome shotgun (WGS) entry which is preliminary data.</text>
</comment>
<evidence type="ECO:0000256" key="2">
    <source>
        <dbReference type="ARBA" id="ARBA00022692"/>
    </source>
</evidence>
<keyword evidence="3 6" id="KW-1133">Transmembrane helix</keyword>
<keyword evidence="2 6" id="KW-0812">Transmembrane</keyword>
<evidence type="ECO:0000313" key="8">
    <source>
        <dbReference type="EMBL" id="KAJ7332757.1"/>
    </source>
</evidence>
<evidence type="ECO:0000256" key="6">
    <source>
        <dbReference type="SAM" id="Phobius"/>
    </source>
</evidence>
<organism evidence="8 9">
    <name type="scientific">Phrynocephalus forsythii</name>
    <dbReference type="NCBI Taxonomy" id="171643"/>
    <lineage>
        <taxon>Eukaryota</taxon>
        <taxon>Metazoa</taxon>
        <taxon>Chordata</taxon>
        <taxon>Craniata</taxon>
        <taxon>Vertebrata</taxon>
        <taxon>Euteleostomi</taxon>
        <taxon>Lepidosauria</taxon>
        <taxon>Squamata</taxon>
        <taxon>Bifurcata</taxon>
        <taxon>Unidentata</taxon>
        <taxon>Episquamata</taxon>
        <taxon>Toxicofera</taxon>
        <taxon>Iguania</taxon>
        <taxon>Acrodonta</taxon>
        <taxon>Agamidae</taxon>
        <taxon>Agaminae</taxon>
        <taxon>Phrynocephalus</taxon>
    </lineage>
</organism>
<dbReference type="PANTHER" id="PTHR15296">
    <property type="entry name" value="MEMBRANE-ASSOCIATED PROTEIN MAP17"/>
    <property type="match status" value="1"/>
</dbReference>
<dbReference type="Proteomes" id="UP001142489">
    <property type="component" value="Unassembled WGS sequence"/>
</dbReference>
<evidence type="ECO:0000256" key="5">
    <source>
        <dbReference type="ARBA" id="ARBA00049650"/>
    </source>
</evidence>
<comment type="similarity">
    <text evidence="5">Belongs to the PDZK1-interacting protein 1/SMIM24 family.</text>
</comment>
<dbReference type="EMBL" id="JAPFRF010000005">
    <property type="protein sequence ID" value="KAJ7332757.1"/>
    <property type="molecule type" value="Genomic_DNA"/>
</dbReference>
<accession>A0A9Q0Y0W5</accession>
<protein>
    <recommendedName>
        <fullName evidence="10">PDZK1-interacting protein 1</fullName>
    </recommendedName>
</protein>
<evidence type="ECO:0000256" key="1">
    <source>
        <dbReference type="ARBA" id="ARBA00004167"/>
    </source>
</evidence>
<feature type="chain" id="PRO_5040378724" description="PDZK1-interacting protein 1" evidence="7">
    <location>
        <begin position="21"/>
        <end position="131"/>
    </location>
</feature>
<keyword evidence="9" id="KW-1185">Reference proteome</keyword>
<evidence type="ECO:0008006" key="10">
    <source>
        <dbReference type="Google" id="ProtNLM"/>
    </source>
</evidence>
<gene>
    <name evidence="8" type="ORF">JRQ81_014937</name>
</gene>